<accession>A0A2N3XV25</accession>
<dbReference type="RefSeq" id="WP_029535148.1">
    <property type="nucleotide sequence ID" value="NZ_CP061007.1"/>
</dbReference>
<evidence type="ECO:0000313" key="1">
    <source>
        <dbReference type="EMBL" id="PKW14534.1"/>
    </source>
</evidence>
<dbReference type="STRING" id="994479.GCA_000194155_01927"/>
<sequence>MSTILMSSTPSHLMAGAIALFRVTFAPFPAVAEHDAGYGRKLNPRWFRALPLTVVDPRRSVLWRFLDPLI</sequence>
<protein>
    <submittedName>
        <fullName evidence="1">Uncharacterized protein</fullName>
    </submittedName>
</protein>
<organism evidence="1 2">
    <name type="scientific">Saccharopolyspora spinosa</name>
    <dbReference type="NCBI Taxonomy" id="60894"/>
    <lineage>
        <taxon>Bacteria</taxon>
        <taxon>Bacillati</taxon>
        <taxon>Actinomycetota</taxon>
        <taxon>Actinomycetes</taxon>
        <taxon>Pseudonocardiales</taxon>
        <taxon>Pseudonocardiaceae</taxon>
        <taxon>Saccharopolyspora</taxon>
    </lineage>
</organism>
<reference evidence="1" key="1">
    <citation type="submission" date="2017-12" db="EMBL/GenBank/DDBJ databases">
        <title>Sequencing the genomes of 1000 Actinobacteria strains.</title>
        <authorList>
            <person name="Klenk H.-P."/>
        </authorList>
    </citation>
    <scope>NUCLEOTIDE SEQUENCE [LARGE SCALE GENOMIC DNA]</scope>
    <source>
        <strain evidence="1">DSM 44228</strain>
    </source>
</reference>
<proteinExistence type="predicted"/>
<keyword evidence="2" id="KW-1185">Reference proteome</keyword>
<evidence type="ECO:0000313" key="2">
    <source>
        <dbReference type="Proteomes" id="UP000233786"/>
    </source>
</evidence>
<comment type="caution">
    <text evidence="1">The sequence shown here is derived from an EMBL/GenBank/DDBJ whole genome shotgun (WGS) entry which is preliminary data.</text>
</comment>
<dbReference type="EMBL" id="PJNB01000001">
    <property type="protein sequence ID" value="PKW14534.1"/>
    <property type="molecule type" value="Genomic_DNA"/>
</dbReference>
<gene>
    <name evidence="1" type="ORF">A8926_2155</name>
</gene>
<dbReference type="Proteomes" id="UP000233786">
    <property type="component" value="Unassembled WGS sequence"/>
</dbReference>
<dbReference type="AlphaFoldDB" id="A0A2N3XV25"/>
<name>A0A2N3XV25_SACSN</name>
<dbReference type="OrthoDB" id="3696726at2"/>